<dbReference type="GO" id="GO:0001682">
    <property type="term" value="P:tRNA 5'-leader removal"/>
    <property type="evidence" value="ECO:0007669"/>
    <property type="project" value="UniProtKB-UniRule"/>
</dbReference>
<keyword evidence="5 8" id="KW-0255">Endonuclease</keyword>
<dbReference type="Gene3D" id="1.20.5.420">
    <property type="entry name" value="Immunoglobulin FC, subunit C"/>
    <property type="match status" value="1"/>
</dbReference>
<accession>A0A1M5R3Z7</accession>
<dbReference type="HAMAP" id="MF_00757">
    <property type="entry name" value="RNase_P_4"/>
    <property type="match status" value="1"/>
</dbReference>
<dbReference type="STRING" id="43928.SAMN05443636_2045"/>
<name>A0A1M5R3Z7_9EURY</name>
<dbReference type="Proteomes" id="UP000184357">
    <property type="component" value="Unassembled WGS sequence"/>
</dbReference>
<comment type="subcellular location">
    <subcellularLocation>
        <location evidence="8">Cytoplasm</location>
    </subcellularLocation>
</comment>
<evidence type="ECO:0000256" key="7">
    <source>
        <dbReference type="ARBA" id="ARBA00022833"/>
    </source>
</evidence>
<keyword evidence="3 8" id="KW-0540">Nuclease</keyword>
<keyword evidence="1 8" id="KW-0963">Cytoplasm</keyword>
<feature type="binding site" evidence="8">
    <location>
        <position position="103"/>
    </location>
    <ligand>
        <name>Zn(2+)</name>
        <dbReference type="ChEBI" id="CHEBI:29105"/>
    </ligand>
</feature>
<dbReference type="Pfam" id="PF04032">
    <property type="entry name" value="Rpr2"/>
    <property type="match status" value="1"/>
</dbReference>
<evidence type="ECO:0000256" key="3">
    <source>
        <dbReference type="ARBA" id="ARBA00022722"/>
    </source>
</evidence>
<dbReference type="InterPro" id="IPR016432">
    <property type="entry name" value="RNP4"/>
</dbReference>
<protein>
    <recommendedName>
        <fullName evidence="8">Ribonuclease P protein component 4</fullName>
        <shortName evidence="8">RNase P component 4</shortName>
        <ecNumber evidence="8">3.1.26.5</ecNumber>
    </recommendedName>
    <alternativeName>
        <fullName evidence="8">Rpp21</fullName>
    </alternativeName>
</protein>
<keyword evidence="6 8" id="KW-0378">Hydrolase</keyword>
<dbReference type="EMBL" id="FQWV01000005">
    <property type="protein sequence ID" value="SHH21052.1"/>
    <property type="molecule type" value="Genomic_DNA"/>
</dbReference>
<organism evidence="9 10">
    <name type="scientific">Halobaculum gomorrense</name>
    <dbReference type="NCBI Taxonomy" id="43928"/>
    <lineage>
        <taxon>Archaea</taxon>
        <taxon>Methanobacteriati</taxon>
        <taxon>Methanobacteriota</taxon>
        <taxon>Stenosarchaea group</taxon>
        <taxon>Halobacteria</taxon>
        <taxon>Halobacteriales</taxon>
        <taxon>Haloferacaceae</taxon>
        <taxon>Halobaculum</taxon>
    </lineage>
</organism>
<dbReference type="AlphaFoldDB" id="A0A1M5R3Z7"/>
<dbReference type="EC" id="3.1.26.5" evidence="8"/>
<comment type="function">
    <text evidence="8">Part of ribonuclease P, a protein complex that generates mature tRNA molecules by cleaving their 5'-ends.</text>
</comment>
<dbReference type="GO" id="GO:0005737">
    <property type="term" value="C:cytoplasm"/>
    <property type="evidence" value="ECO:0007669"/>
    <property type="project" value="UniProtKB-SubCell"/>
</dbReference>
<feature type="binding site" evidence="8">
    <location>
        <position position="76"/>
    </location>
    <ligand>
        <name>Zn(2+)</name>
        <dbReference type="ChEBI" id="CHEBI:29105"/>
    </ligand>
</feature>
<dbReference type="PIRSF" id="PIRSF004878">
    <property type="entry name" value="RNase_P_4"/>
    <property type="match status" value="1"/>
</dbReference>
<gene>
    <name evidence="8" type="primary">rnp4</name>
    <name evidence="9" type="ORF">SAMN05443636_2045</name>
</gene>
<reference evidence="9 10" key="1">
    <citation type="submission" date="2016-11" db="EMBL/GenBank/DDBJ databases">
        <authorList>
            <person name="Jaros S."/>
            <person name="Januszkiewicz K."/>
            <person name="Wedrychowicz H."/>
        </authorList>
    </citation>
    <scope>NUCLEOTIDE SEQUENCE [LARGE SCALE GENOMIC DNA]</scope>
    <source>
        <strain evidence="9 10">DSM 9297</strain>
    </source>
</reference>
<keyword evidence="4 8" id="KW-0479">Metal-binding</keyword>
<evidence type="ECO:0000313" key="10">
    <source>
        <dbReference type="Proteomes" id="UP000184357"/>
    </source>
</evidence>
<keyword evidence="2 8" id="KW-0819">tRNA processing</keyword>
<evidence type="ECO:0000256" key="2">
    <source>
        <dbReference type="ARBA" id="ARBA00022694"/>
    </source>
</evidence>
<dbReference type="GO" id="GO:0008270">
    <property type="term" value="F:zinc ion binding"/>
    <property type="evidence" value="ECO:0007669"/>
    <property type="project" value="UniProtKB-UniRule"/>
</dbReference>
<evidence type="ECO:0000256" key="1">
    <source>
        <dbReference type="ARBA" id="ARBA00022490"/>
    </source>
</evidence>
<feature type="binding site" evidence="8">
    <location>
        <position position="105"/>
    </location>
    <ligand>
        <name>Zn(2+)</name>
        <dbReference type="ChEBI" id="CHEBI:29105"/>
    </ligand>
</feature>
<sequence>MIHPKPLSAAAVEYRSTRPMNDAQIAAERIDRLAEFAREAARAGEEERAREAVRLARRIAERHRCGLPARFDRFTCDACDAYLIPGRTARVRLREGSHVAIRCACGATERYPYGD</sequence>
<dbReference type="InterPro" id="IPR007175">
    <property type="entry name" value="Rpr2/Snm1/Rpp21"/>
</dbReference>
<evidence type="ECO:0000256" key="4">
    <source>
        <dbReference type="ARBA" id="ARBA00022723"/>
    </source>
</evidence>
<comment type="similarity">
    <text evidence="8">Belongs to the eukaryotic/archaeal RNase P protein component 4 family.</text>
</comment>
<comment type="catalytic activity">
    <reaction evidence="8">
        <text>Endonucleolytic cleavage of RNA, removing 5'-extranucleotides from tRNA precursor.</text>
        <dbReference type="EC" id="3.1.26.5"/>
    </reaction>
</comment>
<comment type="cofactor">
    <cofactor evidence="8">
        <name>Zn(2+)</name>
        <dbReference type="ChEBI" id="CHEBI:29105"/>
    </cofactor>
    <text evidence="8">Binds 1 zinc ion per subunit.</text>
</comment>
<feature type="binding site" evidence="8">
    <location>
        <position position="79"/>
    </location>
    <ligand>
        <name>Zn(2+)</name>
        <dbReference type="ChEBI" id="CHEBI:29105"/>
    </ligand>
</feature>
<evidence type="ECO:0000256" key="5">
    <source>
        <dbReference type="ARBA" id="ARBA00022759"/>
    </source>
</evidence>
<proteinExistence type="inferred from homology"/>
<comment type="subunit">
    <text evidence="8">Consists of a catalytic RNA component and at least 4-5 protein subunits.</text>
</comment>
<dbReference type="Gene3D" id="6.20.50.20">
    <property type="match status" value="1"/>
</dbReference>
<evidence type="ECO:0000256" key="8">
    <source>
        <dbReference type="HAMAP-Rule" id="MF_00757"/>
    </source>
</evidence>
<dbReference type="GO" id="GO:0004526">
    <property type="term" value="F:ribonuclease P activity"/>
    <property type="evidence" value="ECO:0007669"/>
    <property type="project" value="UniProtKB-UniRule"/>
</dbReference>
<evidence type="ECO:0000313" key="9">
    <source>
        <dbReference type="EMBL" id="SHH21052.1"/>
    </source>
</evidence>
<keyword evidence="7 8" id="KW-0862">Zinc</keyword>
<keyword evidence="10" id="KW-1185">Reference proteome</keyword>
<evidence type="ECO:0000256" key="6">
    <source>
        <dbReference type="ARBA" id="ARBA00022801"/>
    </source>
</evidence>
<dbReference type="GO" id="GO:0030677">
    <property type="term" value="C:ribonuclease P complex"/>
    <property type="evidence" value="ECO:0007669"/>
    <property type="project" value="UniProtKB-UniRule"/>
</dbReference>